<evidence type="ECO:0000313" key="2">
    <source>
        <dbReference type="Proteomes" id="UP000821845"/>
    </source>
</evidence>
<evidence type="ECO:0000313" key="1">
    <source>
        <dbReference type="EMBL" id="KAH6926873.1"/>
    </source>
</evidence>
<protein>
    <submittedName>
        <fullName evidence="1">Uncharacterized protein</fullName>
    </submittedName>
</protein>
<accession>A0ACB7RWN1</accession>
<organism evidence="1 2">
    <name type="scientific">Hyalomma asiaticum</name>
    <name type="common">Tick</name>
    <dbReference type="NCBI Taxonomy" id="266040"/>
    <lineage>
        <taxon>Eukaryota</taxon>
        <taxon>Metazoa</taxon>
        <taxon>Ecdysozoa</taxon>
        <taxon>Arthropoda</taxon>
        <taxon>Chelicerata</taxon>
        <taxon>Arachnida</taxon>
        <taxon>Acari</taxon>
        <taxon>Parasitiformes</taxon>
        <taxon>Ixodida</taxon>
        <taxon>Ixodoidea</taxon>
        <taxon>Ixodidae</taxon>
        <taxon>Hyalomminae</taxon>
        <taxon>Hyalomma</taxon>
    </lineage>
</organism>
<name>A0ACB7RWN1_HYAAI</name>
<keyword evidence="2" id="KW-1185">Reference proteome</keyword>
<dbReference type="Proteomes" id="UP000821845">
    <property type="component" value="Chromosome 7"/>
</dbReference>
<reference evidence="1" key="1">
    <citation type="submission" date="2020-05" db="EMBL/GenBank/DDBJ databases">
        <title>Large-scale comparative analyses of tick genomes elucidate their genetic diversity and vector capacities.</title>
        <authorList>
            <person name="Jia N."/>
            <person name="Wang J."/>
            <person name="Shi W."/>
            <person name="Du L."/>
            <person name="Sun Y."/>
            <person name="Zhan W."/>
            <person name="Jiang J."/>
            <person name="Wang Q."/>
            <person name="Zhang B."/>
            <person name="Ji P."/>
            <person name="Sakyi L.B."/>
            <person name="Cui X."/>
            <person name="Yuan T."/>
            <person name="Jiang B."/>
            <person name="Yang W."/>
            <person name="Lam T.T.-Y."/>
            <person name="Chang Q."/>
            <person name="Ding S."/>
            <person name="Wang X."/>
            <person name="Zhu J."/>
            <person name="Ruan X."/>
            <person name="Zhao L."/>
            <person name="Wei J."/>
            <person name="Que T."/>
            <person name="Du C."/>
            <person name="Cheng J."/>
            <person name="Dai P."/>
            <person name="Han X."/>
            <person name="Huang E."/>
            <person name="Gao Y."/>
            <person name="Liu J."/>
            <person name="Shao H."/>
            <person name="Ye R."/>
            <person name="Li L."/>
            <person name="Wei W."/>
            <person name="Wang X."/>
            <person name="Wang C."/>
            <person name="Yang T."/>
            <person name="Huo Q."/>
            <person name="Li W."/>
            <person name="Guo W."/>
            <person name="Chen H."/>
            <person name="Zhou L."/>
            <person name="Ni X."/>
            <person name="Tian J."/>
            <person name="Zhou Y."/>
            <person name="Sheng Y."/>
            <person name="Liu T."/>
            <person name="Pan Y."/>
            <person name="Xia L."/>
            <person name="Li J."/>
            <person name="Zhao F."/>
            <person name="Cao W."/>
        </authorList>
    </citation>
    <scope>NUCLEOTIDE SEQUENCE</scope>
    <source>
        <strain evidence="1">Hyas-2018</strain>
    </source>
</reference>
<proteinExistence type="predicted"/>
<gene>
    <name evidence="1" type="ORF">HPB50_022642</name>
</gene>
<sequence length="363" mass="40299">MDLFAQRISDPSQLDYCPVEDFVREVPEPRLVDVVAVRLRDVSLYQLLGWATSLVLAVLTIVCMVCKVYSRLTVGKCTSNKDMTGRTVIITGANTGIGKETAKELARRNARVIMACRNPEKAAAAAKEILEDTGRQVVVRKLDLCSFKSIREFADDIINSEERLDVLINNAGIVPFPDRVETVDGFEQTLQTNHLGPFLLTNLLLGKLKASAPSRVITLSSLLHHFGRIDPARLDYAEYRVPMQVYSDTKLANVLFTKELARRLLGTGVTANVLHPGAVQTDINSTYIGFMNIAMNALFYFFGKTPKEGAQTSIYLTVADEVAKVTGQYFMDCRLALPSKYAEDPTLARRLWEVSEKLTGLSI</sequence>
<dbReference type="EMBL" id="CM023487">
    <property type="protein sequence ID" value="KAH6926873.1"/>
    <property type="molecule type" value="Genomic_DNA"/>
</dbReference>
<comment type="caution">
    <text evidence="1">The sequence shown here is derived from an EMBL/GenBank/DDBJ whole genome shotgun (WGS) entry which is preliminary data.</text>
</comment>